<dbReference type="EMBL" id="LAZR01014043">
    <property type="protein sequence ID" value="KKM19198.1"/>
    <property type="molecule type" value="Genomic_DNA"/>
</dbReference>
<protein>
    <submittedName>
        <fullName evidence="2">Uncharacterized protein</fullName>
    </submittedName>
</protein>
<organism evidence="2">
    <name type="scientific">marine sediment metagenome</name>
    <dbReference type="NCBI Taxonomy" id="412755"/>
    <lineage>
        <taxon>unclassified sequences</taxon>
        <taxon>metagenomes</taxon>
        <taxon>ecological metagenomes</taxon>
    </lineage>
</organism>
<feature type="region of interest" description="Disordered" evidence="1">
    <location>
        <begin position="68"/>
        <end position="87"/>
    </location>
</feature>
<dbReference type="AlphaFoldDB" id="A0A0F9KAR8"/>
<gene>
    <name evidence="2" type="ORF">LCGC14_1658030</name>
</gene>
<reference evidence="2" key="1">
    <citation type="journal article" date="2015" name="Nature">
        <title>Complex archaea that bridge the gap between prokaryotes and eukaryotes.</title>
        <authorList>
            <person name="Spang A."/>
            <person name="Saw J.H."/>
            <person name="Jorgensen S.L."/>
            <person name="Zaremba-Niedzwiedzka K."/>
            <person name="Martijn J."/>
            <person name="Lind A.E."/>
            <person name="van Eijk R."/>
            <person name="Schleper C."/>
            <person name="Guy L."/>
            <person name="Ettema T.J."/>
        </authorList>
    </citation>
    <scope>NUCLEOTIDE SEQUENCE</scope>
</reference>
<accession>A0A0F9KAR8</accession>
<proteinExistence type="predicted"/>
<sequence>CPLERCPACHGPLQRCGCMVGSKPAPEEIKLLIKYSPETDELGVFGPMQDKILCYGLLERAKDVVRNAGQPPASGPGILVPKGGGGH</sequence>
<feature type="non-terminal residue" evidence="2">
    <location>
        <position position="1"/>
    </location>
</feature>
<comment type="caution">
    <text evidence="2">The sequence shown here is derived from an EMBL/GenBank/DDBJ whole genome shotgun (WGS) entry which is preliminary data.</text>
</comment>
<name>A0A0F9KAR8_9ZZZZ</name>
<evidence type="ECO:0000313" key="2">
    <source>
        <dbReference type="EMBL" id="KKM19198.1"/>
    </source>
</evidence>
<evidence type="ECO:0000256" key="1">
    <source>
        <dbReference type="SAM" id="MobiDB-lite"/>
    </source>
</evidence>